<feature type="non-terminal residue" evidence="2">
    <location>
        <position position="146"/>
    </location>
</feature>
<dbReference type="Proteomes" id="UP000765507">
    <property type="component" value="Unassembled WGS sequence"/>
</dbReference>
<organism evidence="2 3">
    <name type="scientific">Chelydra serpentina</name>
    <name type="common">Snapping turtle</name>
    <name type="synonym">Testudo serpentina</name>
    <dbReference type="NCBI Taxonomy" id="8475"/>
    <lineage>
        <taxon>Eukaryota</taxon>
        <taxon>Metazoa</taxon>
        <taxon>Chordata</taxon>
        <taxon>Craniata</taxon>
        <taxon>Vertebrata</taxon>
        <taxon>Euteleostomi</taxon>
        <taxon>Archelosauria</taxon>
        <taxon>Testudinata</taxon>
        <taxon>Testudines</taxon>
        <taxon>Cryptodira</taxon>
        <taxon>Durocryptodira</taxon>
        <taxon>Americhelydia</taxon>
        <taxon>Chelydroidea</taxon>
        <taxon>Chelydridae</taxon>
        <taxon>Chelydra</taxon>
    </lineage>
</organism>
<reference evidence="2 3" key="1">
    <citation type="journal article" date="2020" name="G3 (Bethesda)">
        <title>Draft Genome of the Common Snapping Turtle, Chelydra serpentina, a Model for Phenotypic Plasticity in Reptiles.</title>
        <authorList>
            <person name="Das D."/>
            <person name="Singh S.K."/>
            <person name="Bierstedt J."/>
            <person name="Erickson A."/>
            <person name="Galli G.L.J."/>
            <person name="Crossley D.A. 2nd"/>
            <person name="Rhen T."/>
        </authorList>
    </citation>
    <scope>NUCLEOTIDE SEQUENCE [LARGE SCALE GENOMIC DNA]</scope>
    <source>
        <strain evidence="2">KW</strain>
    </source>
</reference>
<sequence>SPPPRDPASPCQRLLLASRPHLGASERAAGPPPPSPGDRSLGERAARILGLPAAELGLGEPQGACAQPETPGHWGHQAGAAPPGSPEPPGAHGLPSPAASPEEPPGVPGGGETPGDMGWGRETPGDGASRGEPQALVPRARPCAKR</sequence>
<dbReference type="EMBL" id="JAHGAV010000259">
    <property type="protein sequence ID" value="KAG6927344.1"/>
    <property type="molecule type" value="Genomic_DNA"/>
</dbReference>
<feature type="non-terminal residue" evidence="2">
    <location>
        <position position="1"/>
    </location>
</feature>
<evidence type="ECO:0000313" key="3">
    <source>
        <dbReference type="Proteomes" id="UP000765507"/>
    </source>
</evidence>
<keyword evidence="3" id="KW-1185">Reference proteome</keyword>
<evidence type="ECO:0000256" key="1">
    <source>
        <dbReference type="SAM" id="MobiDB-lite"/>
    </source>
</evidence>
<dbReference type="AlphaFoldDB" id="A0A8T1SFH3"/>
<feature type="compositionally biased region" description="Low complexity" evidence="1">
    <location>
        <begin position="90"/>
        <end position="101"/>
    </location>
</feature>
<name>A0A8T1SFH3_CHESE</name>
<evidence type="ECO:0000313" key="2">
    <source>
        <dbReference type="EMBL" id="KAG6927344.1"/>
    </source>
</evidence>
<gene>
    <name evidence="2" type="ORF">G0U57_009943</name>
</gene>
<comment type="caution">
    <text evidence="2">The sequence shown here is derived from an EMBL/GenBank/DDBJ whole genome shotgun (WGS) entry which is preliminary data.</text>
</comment>
<proteinExistence type="predicted"/>
<dbReference type="OrthoDB" id="9900378at2759"/>
<feature type="compositionally biased region" description="Low complexity" evidence="1">
    <location>
        <begin position="49"/>
        <end position="61"/>
    </location>
</feature>
<feature type="region of interest" description="Disordered" evidence="1">
    <location>
        <begin position="1"/>
        <end position="146"/>
    </location>
</feature>
<protein>
    <submittedName>
        <fullName evidence="2">Uncharacterized protein</fullName>
    </submittedName>
</protein>
<accession>A0A8T1SFH3</accession>